<accession>A0A9P4HTV8</accession>
<dbReference type="PROSITE" id="PS50404">
    <property type="entry name" value="GST_NTER"/>
    <property type="match status" value="1"/>
</dbReference>
<feature type="domain" description="GST N-terminal" evidence="1">
    <location>
        <begin position="6"/>
        <end position="93"/>
    </location>
</feature>
<dbReference type="SUPFAM" id="SSF47616">
    <property type="entry name" value="GST C-terminal domain-like"/>
    <property type="match status" value="1"/>
</dbReference>
<dbReference type="Gene3D" id="3.40.30.110">
    <property type="match status" value="2"/>
</dbReference>
<dbReference type="AlphaFoldDB" id="A0A9P4HTV8"/>
<sequence>MSSAPNDIVLFHYPFSPYARRVIWYLQLRGIAYAQCASLSTSLRIQPPVLPRDDLNALGVAYRRIPVLTIGRHVYCDTRLILRKLEHRFPNGALGASGCDHKAIQRLLERWTVDAGIFARAASLIPPNMPALQDPKFSKDREQFTGRSWNKEELERGRPESVVHIRDAFELLESTLLADGRDWILKSAKPTLADIEAIWPFDWLVEMKGALPSSVISEVQFPKVYSWIRRFREALKAAKASGPKTITFKGPEAVRFVAGADDLAESTGRVDESDPLGLRRDDVVEVWPIDSGFSHRDRGRLVSLTPDEVVLASKTPTGDGEVHVHFPRWGFRVAKAGGRTKL</sequence>
<proteinExistence type="predicted"/>
<name>A0A9P4HTV8_9PEZI</name>
<dbReference type="Pfam" id="PF25907">
    <property type="entry name" value="DUF7962"/>
    <property type="match status" value="1"/>
</dbReference>
<evidence type="ECO:0000313" key="3">
    <source>
        <dbReference type="Proteomes" id="UP000799776"/>
    </source>
</evidence>
<dbReference type="EMBL" id="ML978725">
    <property type="protein sequence ID" value="KAF2086351.1"/>
    <property type="molecule type" value="Genomic_DNA"/>
</dbReference>
<dbReference type="Proteomes" id="UP000799776">
    <property type="component" value="Unassembled WGS sequence"/>
</dbReference>
<comment type="caution">
    <text evidence="2">The sequence shown here is derived from an EMBL/GenBank/DDBJ whole genome shotgun (WGS) entry which is preliminary data.</text>
</comment>
<dbReference type="Pfam" id="PF13417">
    <property type="entry name" value="GST_N_3"/>
    <property type="match status" value="1"/>
</dbReference>
<dbReference type="InterPro" id="IPR036249">
    <property type="entry name" value="Thioredoxin-like_sf"/>
</dbReference>
<gene>
    <name evidence="2" type="ORF">K490DRAFT_44747</name>
</gene>
<dbReference type="OrthoDB" id="202840at2759"/>
<dbReference type="InterPro" id="IPR058268">
    <property type="entry name" value="DUF7962"/>
</dbReference>
<dbReference type="InterPro" id="IPR036282">
    <property type="entry name" value="Glutathione-S-Trfase_C_sf"/>
</dbReference>
<protein>
    <submittedName>
        <fullName evidence="2">Glutathione S-transferase</fullName>
    </submittedName>
</protein>
<organism evidence="2 3">
    <name type="scientific">Saccharata proteae CBS 121410</name>
    <dbReference type="NCBI Taxonomy" id="1314787"/>
    <lineage>
        <taxon>Eukaryota</taxon>
        <taxon>Fungi</taxon>
        <taxon>Dikarya</taxon>
        <taxon>Ascomycota</taxon>
        <taxon>Pezizomycotina</taxon>
        <taxon>Dothideomycetes</taxon>
        <taxon>Dothideomycetes incertae sedis</taxon>
        <taxon>Botryosphaeriales</taxon>
        <taxon>Saccharataceae</taxon>
        <taxon>Saccharata</taxon>
    </lineage>
</organism>
<evidence type="ECO:0000259" key="1">
    <source>
        <dbReference type="PROSITE" id="PS50404"/>
    </source>
</evidence>
<dbReference type="InterPro" id="IPR004045">
    <property type="entry name" value="Glutathione_S-Trfase_N"/>
</dbReference>
<evidence type="ECO:0000313" key="2">
    <source>
        <dbReference type="EMBL" id="KAF2086351.1"/>
    </source>
</evidence>
<dbReference type="CDD" id="cd00570">
    <property type="entry name" value="GST_N_family"/>
    <property type="match status" value="1"/>
</dbReference>
<dbReference type="SUPFAM" id="SSF52833">
    <property type="entry name" value="Thioredoxin-like"/>
    <property type="match status" value="1"/>
</dbReference>
<keyword evidence="3" id="KW-1185">Reference proteome</keyword>
<reference evidence="2" key="1">
    <citation type="journal article" date="2020" name="Stud. Mycol.">
        <title>101 Dothideomycetes genomes: a test case for predicting lifestyles and emergence of pathogens.</title>
        <authorList>
            <person name="Haridas S."/>
            <person name="Albert R."/>
            <person name="Binder M."/>
            <person name="Bloem J."/>
            <person name="Labutti K."/>
            <person name="Salamov A."/>
            <person name="Andreopoulos B."/>
            <person name="Baker S."/>
            <person name="Barry K."/>
            <person name="Bills G."/>
            <person name="Bluhm B."/>
            <person name="Cannon C."/>
            <person name="Castanera R."/>
            <person name="Culley D."/>
            <person name="Daum C."/>
            <person name="Ezra D."/>
            <person name="Gonzalez J."/>
            <person name="Henrissat B."/>
            <person name="Kuo A."/>
            <person name="Liang C."/>
            <person name="Lipzen A."/>
            <person name="Lutzoni F."/>
            <person name="Magnuson J."/>
            <person name="Mondo S."/>
            <person name="Nolan M."/>
            <person name="Ohm R."/>
            <person name="Pangilinan J."/>
            <person name="Park H.-J."/>
            <person name="Ramirez L."/>
            <person name="Alfaro M."/>
            <person name="Sun H."/>
            <person name="Tritt A."/>
            <person name="Yoshinaga Y."/>
            <person name="Zwiers L.-H."/>
            <person name="Turgeon B."/>
            <person name="Goodwin S."/>
            <person name="Spatafora J."/>
            <person name="Crous P."/>
            <person name="Grigoriev I."/>
        </authorList>
    </citation>
    <scope>NUCLEOTIDE SEQUENCE</scope>
    <source>
        <strain evidence="2">CBS 121410</strain>
    </source>
</reference>